<reference evidence="2 3" key="1">
    <citation type="journal article" date="2010" name="Nature">
        <title>Nitrite-driven anaerobic methane oxidation by oxygenic bacteria.</title>
        <authorList>
            <person name="Ettwig K.F."/>
            <person name="Butler M.K."/>
            <person name="Le Paslier D."/>
            <person name="Pelletier E."/>
            <person name="Mangenot S."/>
            <person name="Kuypers M.M.M."/>
            <person name="Schreiber F."/>
            <person name="Dutilh B.E."/>
            <person name="Zedelius J."/>
            <person name="de Beer D."/>
            <person name="Gloerich J."/>
            <person name="Wessels H.J.C.T."/>
            <person name="van Allen T."/>
            <person name="Luesken F."/>
            <person name="Wu M."/>
            <person name="van de Pas-Schoonen K.T."/>
            <person name="Op den Camp H.J.M."/>
            <person name="Janssen-Megens E.M."/>
            <person name="Francoijs K-J."/>
            <person name="Stunnenberg H."/>
            <person name="Weissenbach J."/>
            <person name="Jetten M.S.M."/>
            <person name="Strous M."/>
        </authorList>
    </citation>
    <scope>NUCLEOTIDE SEQUENCE [LARGE SCALE GENOMIC DNA]</scope>
</reference>
<dbReference type="InterPro" id="IPR024934">
    <property type="entry name" value="Rubredoxin-like_dom"/>
</dbReference>
<dbReference type="EMBL" id="FP565575">
    <property type="protein sequence ID" value="CBE67139.1"/>
    <property type="molecule type" value="Genomic_DNA"/>
</dbReference>
<dbReference type="eggNOG" id="COG1592">
    <property type="taxonomic scope" value="Bacteria"/>
</dbReference>
<dbReference type="KEGG" id="mox:DAMO_0011"/>
<sequence>MCGRRHSASHAADAFAETTSMAIVWKCLICGYYHQDDRPPDHCPSCGAPREEFVLVEED</sequence>
<feature type="domain" description="Rubredoxin-like" evidence="1">
    <location>
        <begin position="22"/>
        <end position="56"/>
    </location>
</feature>
<name>D5MHK6_METO1</name>
<evidence type="ECO:0000259" key="1">
    <source>
        <dbReference type="PROSITE" id="PS50903"/>
    </source>
</evidence>
<dbReference type="STRING" id="671143.DAMO_0011"/>
<organism evidence="2 3">
    <name type="scientific">Methylomirabilis oxygeniifera</name>
    <dbReference type="NCBI Taxonomy" id="671143"/>
    <lineage>
        <taxon>Bacteria</taxon>
        <taxon>Candidatus Methylomirabilota</taxon>
        <taxon>Candidatus Methylomirabilia</taxon>
        <taxon>Candidatus Methylomirabilales</taxon>
        <taxon>Candidatus Methylomirabilaceae</taxon>
        <taxon>Candidatus Methylomirabilis</taxon>
    </lineage>
</organism>
<dbReference type="AlphaFoldDB" id="D5MHK6"/>
<dbReference type="InterPro" id="IPR048574">
    <property type="entry name" value="RUBY_RBDX"/>
</dbReference>
<dbReference type="PROSITE" id="PS50903">
    <property type="entry name" value="RUBREDOXIN_LIKE"/>
    <property type="match status" value="1"/>
</dbReference>
<dbReference type="Pfam" id="PF21349">
    <property type="entry name" value="RUBY_RBDX"/>
    <property type="match status" value="1"/>
</dbReference>
<dbReference type="Gene3D" id="2.20.28.10">
    <property type="match status" value="1"/>
</dbReference>
<evidence type="ECO:0000313" key="3">
    <source>
        <dbReference type="Proteomes" id="UP000006898"/>
    </source>
</evidence>
<dbReference type="HOGENOM" id="CLU_2951690_0_0_0"/>
<dbReference type="GO" id="GO:0005506">
    <property type="term" value="F:iron ion binding"/>
    <property type="evidence" value="ECO:0007669"/>
    <property type="project" value="InterPro"/>
</dbReference>
<dbReference type="SUPFAM" id="SSF57802">
    <property type="entry name" value="Rubredoxin-like"/>
    <property type="match status" value="1"/>
</dbReference>
<gene>
    <name evidence="2" type="ORF">DAMO_0011</name>
</gene>
<proteinExistence type="predicted"/>
<evidence type="ECO:0000313" key="2">
    <source>
        <dbReference type="EMBL" id="CBE67139.1"/>
    </source>
</evidence>
<accession>D5MHK6</accession>
<dbReference type="Proteomes" id="UP000006898">
    <property type="component" value="Chromosome"/>
</dbReference>
<protein>
    <recommendedName>
        <fullName evidence="1">Rubredoxin-like domain-containing protein</fullName>
    </recommendedName>
</protein>